<name>A0A494TBK3_SPHPE</name>
<organism evidence="1 2">
    <name type="scientific">Sphingomonas paeninsulae</name>
    <dbReference type="NCBI Taxonomy" id="2319844"/>
    <lineage>
        <taxon>Bacteria</taxon>
        <taxon>Pseudomonadati</taxon>
        <taxon>Pseudomonadota</taxon>
        <taxon>Alphaproteobacteria</taxon>
        <taxon>Sphingomonadales</taxon>
        <taxon>Sphingomonadaceae</taxon>
        <taxon>Sphingomonas</taxon>
    </lineage>
</organism>
<dbReference type="AlphaFoldDB" id="A0A494TBK3"/>
<evidence type="ECO:0000313" key="1">
    <source>
        <dbReference type="EMBL" id="AYJ86510.1"/>
    </source>
</evidence>
<dbReference type="Proteomes" id="UP000276254">
    <property type="component" value="Chromosome"/>
</dbReference>
<keyword evidence="2" id="KW-1185">Reference proteome</keyword>
<accession>A0A494TBK3</accession>
<reference evidence="1 2" key="1">
    <citation type="submission" date="2018-09" db="EMBL/GenBank/DDBJ databases">
        <title>Sphingomonas peninsula sp. nov., isolated from fildes peninsula, Antarctic soil.</title>
        <authorList>
            <person name="Yingchao G."/>
        </authorList>
    </citation>
    <scope>NUCLEOTIDE SEQUENCE [LARGE SCALE GENOMIC DNA]</scope>
    <source>
        <strain evidence="1 2">YZ-8</strain>
    </source>
</reference>
<gene>
    <name evidence="1" type="ORF">D3Y57_11680</name>
</gene>
<dbReference type="KEGG" id="spha:D3Y57_11680"/>
<evidence type="ECO:0000313" key="2">
    <source>
        <dbReference type="Proteomes" id="UP000276254"/>
    </source>
</evidence>
<proteinExistence type="predicted"/>
<dbReference type="RefSeq" id="WP_121153135.1">
    <property type="nucleotide sequence ID" value="NZ_CP032829.1"/>
</dbReference>
<sequence length="68" mass="7543">MWPFTSRRIMGNRWWAIAFVIFVCYQAIDFIGAAPAADNTDNATITDISGAPVDNDQLHNAEEALKSL</sequence>
<dbReference type="EMBL" id="CP032829">
    <property type="protein sequence ID" value="AYJ86510.1"/>
    <property type="molecule type" value="Genomic_DNA"/>
</dbReference>
<protein>
    <submittedName>
        <fullName evidence="1">Uncharacterized protein</fullName>
    </submittedName>
</protein>